<accession>A0ABN8YF28</accession>
<evidence type="ECO:0000313" key="2">
    <source>
        <dbReference type="Proteomes" id="UP001176941"/>
    </source>
</evidence>
<protein>
    <submittedName>
        <fullName evidence="1">Uncharacterized protein</fullName>
    </submittedName>
</protein>
<name>A0ABN8YF28_RANTA</name>
<sequence length="133" mass="15517">MQDSGWLLLGSNARLRQSLLHTGAEREEEGIRQWALRWLKKDKGGDTRQWHENSLREHFHQYTLALEHRNQPKSRTHCHSAQFQGPRCEPRETWMNLQNGQPFSNICIHILRSISFPFCLGKAEGPTPSHNSH</sequence>
<gene>
    <name evidence="1" type="ORF">MRATA1EN1_LOCUS7438</name>
</gene>
<evidence type="ECO:0000313" key="1">
    <source>
        <dbReference type="EMBL" id="CAI9158476.1"/>
    </source>
</evidence>
<dbReference type="EMBL" id="OX459953">
    <property type="protein sequence ID" value="CAI9158476.1"/>
    <property type="molecule type" value="Genomic_DNA"/>
</dbReference>
<keyword evidence="2" id="KW-1185">Reference proteome</keyword>
<reference evidence="1" key="1">
    <citation type="submission" date="2023-04" db="EMBL/GenBank/DDBJ databases">
        <authorList>
            <consortium name="ELIXIR-Norway"/>
        </authorList>
    </citation>
    <scope>NUCLEOTIDE SEQUENCE [LARGE SCALE GENOMIC DNA]</scope>
</reference>
<proteinExistence type="predicted"/>
<organism evidence="1 2">
    <name type="scientific">Rangifer tarandus platyrhynchus</name>
    <name type="common">Svalbard reindeer</name>
    <dbReference type="NCBI Taxonomy" id="3082113"/>
    <lineage>
        <taxon>Eukaryota</taxon>
        <taxon>Metazoa</taxon>
        <taxon>Chordata</taxon>
        <taxon>Craniata</taxon>
        <taxon>Vertebrata</taxon>
        <taxon>Euteleostomi</taxon>
        <taxon>Mammalia</taxon>
        <taxon>Eutheria</taxon>
        <taxon>Laurasiatheria</taxon>
        <taxon>Artiodactyla</taxon>
        <taxon>Ruminantia</taxon>
        <taxon>Pecora</taxon>
        <taxon>Cervidae</taxon>
        <taxon>Odocoileinae</taxon>
        <taxon>Rangifer</taxon>
    </lineage>
</organism>
<dbReference type="Proteomes" id="UP001176941">
    <property type="component" value="Chromosome 17"/>
</dbReference>